<evidence type="ECO:0000313" key="2">
    <source>
        <dbReference type="Proteomes" id="UP000078582"/>
    </source>
</evidence>
<dbReference type="SMART" id="SM00829">
    <property type="entry name" value="PKS_ER"/>
    <property type="match status" value="1"/>
</dbReference>
<dbReference type="InterPro" id="IPR013149">
    <property type="entry name" value="ADH-like_C"/>
</dbReference>
<dbReference type="InterPro" id="IPR011032">
    <property type="entry name" value="GroES-like_sf"/>
</dbReference>
<dbReference type="PANTHER" id="PTHR43677">
    <property type="entry name" value="SHORT-CHAIN DEHYDROGENASE/REDUCTASE"/>
    <property type="match status" value="1"/>
</dbReference>
<dbReference type="InterPro" id="IPR036291">
    <property type="entry name" value="NAD(P)-bd_dom_sf"/>
</dbReference>
<dbReference type="AlphaFoldDB" id="A0A192H4H7"/>
<dbReference type="SUPFAM" id="SSF50129">
    <property type="entry name" value="GroES-like"/>
    <property type="match status" value="1"/>
</dbReference>
<proteinExistence type="predicted"/>
<dbReference type="CDD" id="cd05280">
    <property type="entry name" value="MDR_yhdh_yhfp"/>
    <property type="match status" value="1"/>
</dbReference>
<keyword evidence="2" id="KW-1185">Reference proteome</keyword>
<dbReference type="RefSeq" id="WP_068225255.1">
    <property type="nucleotide sequence ID" value="NZ_CP014623.1"/>
</dbReference>
<evidence type="ECO:0000313" key="1">
    <source>
        <dbReference type="EMBL" id="ANK63280.1"/>
    </source>
</evidence>
<dbReference type="Pfam" id="PF08240">
    <property type="entry name" value="ADH_N"/>
    <property type="match status" value="1"/>
</dbReference>
<name>A0A192H4H7_9LACO</name>
<dbReference type="PANTHER" id="PTHR43677:SF1">
    <property type="entry name" value="ACRYLYL-COA REDUCTASE ACUI-RELATED"/>
    <property type="match status" value="1"/>
</dbReference>
<dbReference type="KEGG" id="lbt:AYR52_06515"/>
<dbReference type="EMBL" id="CP014873">
    <property type="protein sequence ID" value="ANK63280.1"/>
    <property type="molecule type" value="Genomic_DNA"/>
</dbReference>
<dbReference type="Gene3D" id="3.90.180.10">
    <property type="entry name" value="Medium-chain alcohol dehydrogenases, catalytic domain"/>
    <property type="match status" value="1"/>
</dbReference>
<gene>
    <name evidence="1" type="ORF">AYR53_11175</name>
</gene>
<protein>
    <submittedName>
        <fullName evidence="1">NADPH:quinone reductase</fullName>
    </submittedName>
</protein>
<sequence length="332" mass="35734">MTDYQALELTQEADTIIPQFTTRTLQPLESGQVQIKVDYSSINFKDALTLNAKSGVLHHYPQIPGIDAAGVIVNSASTKLLPGTAVVVTGFGLGINHPGGFAEYITVPESWVVPLSNGLTTKQAMFFGTAGFTAALSILTLRQHSSMLNPQAPLLVTGTTGGVGGLALMMLHQLGYQDLTAVTRQPQQQSYLEQLGATQVINPAELINDQKRPLLKQQYTGVVDAVGGSLLNNLLPQISYTGAVALSGNAAGIQLAATTLPFILRGITLYGIDSVNVPIKQRPVIWQHLATDFWPTNLTDFKVRTVLFKDLGLFLPTYLQSPRQGRVIVKIS</sequence>
<dbReference type="GO" id="GO:0043957">
    <property type="term" value="F:acryloyl-CoA reductase (NADPH) activity"/>
    <property type="evidence" value="ECO:0007669"/>
    <property type="project" value="TreeGrafter"/>
</dbReference>
<dbReference type="InterPro" id="IPR014188">
    <property type="entry name" value="Acrylyl-CoA_reductase_AcuI"/>
</dbReference>
<dbReference type="Gene3D" id="3.40.50.720">
    <property type="entry name" value="NAD(P)-binding Rossmann-like Domain"/>
    <property type="match status" value="1"/>
</dbReference>
<accession>A0A192H4H7</accession>
<dbReference type="InterPro" id="IPR020843">
    <property type="entry name" value="ER"/>
</dbReference>
<dbReference type="Pfam" id="PF00107">
    <property type="entry name" value="ADH_zinc_N"/>
    <property type="match status" value="1"/>
</dbReference>
<dbReference type="SUPFAM" id="SSF51735">
    <property type="entry name" value="NAD(P)-binding Rossmann-fold domains"/>
    <property type="match status" value="1"/>
</dbReference>
<dbReference type="GeneID" id="42982822"/>
<dbReference type="OrthoDB" id="9782155at2"/>
<dbReference type="NCBIfam" id="TIGR02823">
    <property type="entry name" value="oxido_YhdH"/>
    <property type="match status" value="1"/>
</dbReference>
<dbReference type="InterPro" id="IPR051397">
    <property type="entry name" value="Zn-ADH-like_protein"/>
</dbReference>
<reference evidence="1 2" key="1">
    <citation type="submission" date="2016-03" db="EMBL/GenBank/DDBJ databases">
        <title>Pediococcus and Lactobacillus from brewery environment - whole genome sequencing and assembly.</title>
        <authorList>
            <person name="Behr J."/>
            <person name="Geissler A.J."/>
            <person name="Vogel R.F."/>
        </authorList>
    </citation>
    <scope>NUCLEOTIDE SEQUENCE [LARGE SCALE GENOMIC DNA]</scope>
    <source>
        <strain evidence="1 2">TMW 1.1989</strain>
    </source>
</reference>
<dbReference type="InterPro" id="IPR013154">
    <property type="entry name" value="ADH-like_N"/>
</dbReference>
<dbReference type="STRING" id="375175.AYR53_11175"/>
<organism evidence="1 2">
    <name type="scientific">Loigolactobacillus backii</name>
    <dbReference type="NCBI Taxonomy" id="375175"/>
    <lineage>
        <taxon>Bacteria</taxon>
        <taxon>Bacillati</taxon>
        <taxon>Bacillota</taxon>
        <taxon>Bacilli</taxon>
        <taxon>Lactobacillales</taxon>
        <taxon>Lactobacillaceae</taxon>
        <taxon>Loigolactobacillus</taxon>
    </lineage>
</organism>
<dbReference type="Proteomes" id="UP000078582">
    <property type="component" value="Chromosome"/>
</dbReference>